<accession>A0A8S5NLS9</accession>
<evidence type="ECO:0000313" key="1">
    <source>
        <dbReference type="EMBL" id="DAD95316.1"/>
    </source>
</evidence>
<organism evidence="1">
    <name type="scientific">Podoviridae sp. ctsNK10</name>
    <dbReference type="NCBI Taxonomy" id="2826582"/>
    <lineage>
        <taxon>Viruses</taxon>
        <taxon>Duplodnaviria</taxon>
        <taxon>Heunggongvirae</taxon>
        <taxon>Uroviricota</taxon>
        <taxon>Caudoviricetes</taxon>
    </lineage>
</organism>
<sequence>MIQKDHPNISVRTLIGFKTNQGQDRGRDYFKITKREDYVAKMTIL</sequence>
<protein>
    <submittedName>
        <fullName evidence="1">Uncharacterized protein</fullName>
    </submittedName>
</protein>
<name>A0A8S5NLS9_9CAUD</name>
<reference evidence="1" key="1">
    <citation type="journal article" date="2021" name="Proc. Natl. Acad. Sci. U.S.A.">
        <title>A Catalog of Tens of Thousands of Viruses from Human Metagenomes Reveals Hidden Associations with Chronic Diseases.</title>
        <authorList>
            <person name="Tisza M.J."/>
            <person name="Buck C.B."/>
        </authorList>
    </citation>
    <scope>NUCLEOTIDE SEQUENCE</scope>
    <source>
        <strain evidence="1">CtsNK10</strain>
    </source>
</reference>
<proteinExistence type="predicted"/>
<dbReference type="EMBL" id="BK015191">
    <property type="protein sequence ID" value="DAD95316.1"/>
    <property type="molecule type" value="Genomic_DNA"/>
</dbReference>